<dbReference type="Proteomes" id="UP000039865">
    <property type="component" value="Unassembled WGS sequence"/>
</dbReference>
<evidence type="ECO:0000313" key="4">
    <source>
        <dbReference type="Proteomes" id="UP000039865"/>
    </source>
</evidence>
<keyword evidence="4" id="KW-1185">Reference proteome</keyword>
<accession>A0A078ATH7</accession>
<dbReference type="InParanoid" id="A0A078ATH7"/>
<sequence>MESTNYFQDIPYKSRITPQLTVISGDDQSKIDELKQQGIQIIGTHSDYFHCDEVLATTMLLYTNKFKDSAIVRTRNEPVLDTLDIVCDVGSVFDPEKLRFDHHQKSFDTYWYENDTKDNGGIKLSSAGLIYKFFGKEVLANILEEVWQSKYTEEHLDKIYKKLYPGFFLEIDAIDNGVTLAKDMKYKIVTDLSYRVSRFNKEWNAPKEKDQQLQFKKAMRCAEEELMYQIKAVSQIFLPARIVVEEAWKNKDDFHASGEIMFIETVCPWKEHLYELEKLNKNENLIKFVIYKDDRNMNRVQTVGIKGDQFGQRVTLSKKWHGLRKQDFEKIEGFELKDMEFVHHSGFIGGAWSMETAIKMAEISIQEHNEEQAAKAAKLAQENEEKTQLEQKPIEQPEQ</sequence>
<evidence type="ECO:0000256" key="2">
    <source>
        <dbReference type="SAM" id="MobiDB-lite"/>
    </source>
</evidence>
<name>A0A078ATH7_STYLE</name>
<dbReference type="PANTHER" id="PTHR11215:SF1">
    <property type="entry name" value="MYG1 EXONUCLEASE"/>
    <property type="match status" value="1"/>
</dbReference>
<dbReference type="GO" id="GO:0005737">
    <property type="term" value="C:cytoplasm"/>
    <property type="evidence" value="ECO:0007669"/>
    <property type="project" value="TreeGrafter"/>
</dbReference>
<protein>
    <submittedName>
        <fullName evidence="3">Uncharacterized protein</fullName>
    </submittedName>
</protein>
<dbReference type="AlphaFoldDB" id="A0A078ATH7"/>
<evidence type="ECO:0000256" key="1">
    <source>
        <dbReference type="ARBA" id="ARBA00010105"/>
    </source>
</evidence>
<dbReference type="Pfam" id="PF03690">
    <property type="entry name" value="MYG1_exonuc"/>
    <property type="match status" value="1"/>
</dbReference>
<evidence type="ECO:0000313" key="3">
    <source>
        <dbReference type="EMBL" id="CDW84487.1"/>
    </source>
</evidence>
<dbReference type="PANTHER" id="PTHR11215">
    <property type="entry name" value="METAL DEPENDENT HYDROLASE - RELATED"/>
    <property type="match status" value="1"/>
</dbReference>
<comment type="similarity">
    <text evidence="1">Belongs to the MYG1 family.</text>
</comment>
<dbReference type="EMBL" id="CCKQ01012849">
    <property type="protein sequence ID" value="CDW84487.1"/>
    <property type="molecule type" value="Genomic_DNA"/>
</dbReference>
<proteinExistence type="inferred from homology"/>
<dbReference type="OMA" id="FHANSWL"/>
<dbReference type="FunCoup" id="A0A078ATH7">
    <property type="interactions" value="643"/>
</dbReference>
<dbReference type="InterPro" id="IPR003226">
    <property type="entry name" value="MYG1_exonuclease"/>
</dbReference>
<feature type="compositionally biased region" description="Basic and acidic residues" evidence="2">
    <location>
        <begin position="381"/>
        <end position="399"/>
    </location>
</feature>
<reference evidence="3 4" key="1">
    <citation type="submission" date="2014-06" db="EMBL/GenBank/DDBJ databases">
        <authorList>
            <person name="Swart Estienne"/>
        </authorList>
    </citation>
    <scope>NUCLEOTIDE SEQUENCE [LARGE SCALE GENOMIC DNA]</scope>
    <source>
        <strain evidence="3 4">130c</strain>
    </source>
</reference>
<gene>
    <name evidence="3" type="primary">Contig8159.g8702</name>
    <name evidence="3" type="ORF">STYLEM_13551</name>
</gene>
<organism evidence="3 4">
    <name type="scientific">Stylonychia lemnae</name>
    <name type="common">Ciliate</name>
    <dbReference type="NCBI Taxonomy" id="5949"/>
    <lineage>
        <taxon>Eukaryota</taxon>
        <taxon>Sar</taxon>
        <taxon>Alveolata</taxon>
        <taxon>Ciliophora</taxon>
        <taxon>Intramacronucleata</taxon>
        <taxon>Spirotrichea</taxon>
        <taxon>Stichotrichia</taxon>
        <taxon>Sporadotrichida</taxon>
        <taxon>Oxytrichidae</taxon>
        <taxon>Stylonychinae</taxon>
        <taxon>Stylonychia</taxon>
    </lineage>
</organism>
<dbReference type="OrthoDB" id="10265310at2759"/>
<dbReference type="GO" id="GO:0005634">
    <property type="term" value="C:nucleus"/>
    <property type="evidence" value="ECO:0007669"/>
    <property type="project" value="TreeGrafter"/>
</dbReference>
<feature type="region of interest" description="Disordered" evidence="2">
    <location>
        <begin position="372"/>
        <end position="399"/>
    </location>
</feature>